<dbReference type="SUPFAM" id="SSF55729">
    <property type="entry name" value="Acyl-CoA N-acyltransferases (Nat)"/>
    <property type="match status" value="1"/>
</dbReference>
<dbReference type="EMBL" id="CP092362">
    <property type="protein sequence ID" value="ULN39553.1"/>
    <property type="molecule type" value="Genomic_DNA"/>
</dbReference>
<dbReference type="CDD" id="cd04301">
    <property type="entry name" value="NAT_SF"/>
    <property type="match status" value="1"/>
</dbReference>
<gene>
    <name evidence="2" type="ORF">MI149_17565</name>
</gene>
<dbReference type="Proteomes" id="UP001055337">
    <property type="component" value="Chromosome"/>
</dbReference>
<dbReference type="Pfam" id="PF00583">
    <property type="entry name" value="Acetyltransf_1"/>
    <property type="match status" value="1"/>
</dbReference>
<sequence length="146" mass="16409">MAEVVEIPRAQTRHAAIAMLALRPRWQSAEALVEFIDTNLRPAGYRLAGVFDNDPEAAVSVIGFREAWSTAWGHHLYVDDMSTIPDARGRGHAEALMRWVVVEAQRLNCEAIHLDSGVGADRAAAHRLYMRNHFDITAHHFTRLLD</sequence>
<dbReference type="PROSITE" id="PS51186">
    <property type="entry name" value="GNAT"/>
    <property type="match status" value="1"/>
</dbReference>
<name>A0ABY3TDU9_9MYCO</name>
<accession>A0ABY3TDU9</accession>
<feature type="domain" description="N-acetyltransferase" evidence="1">
    <location>
        <begin position="5"/>
        <end position="146"/>
    </location>
</feature>
<evidence type="ECO:0000313" key="2">
    <source>
        <dbReference type="EMBL" id="ULN39553.1"/>
    </source>
</evidence>
<evidence type="ECO:0000313" key="3">
    <source>
        <dbReference type="Proteomes" id="UP001055337"/>
    </source>
</evidence>
<evidence type="ECO:0000259" key="1">
    <source>
        <dbReference type="PROSITE" id="PS51186"/>
    </source>
</evidence>
<dbReference type="RefSeq" id="WP_240176480.1">
    <property type="nucleotide sequence ID" value="NZ_CP092362.2"/>
</dbReference>
<dbReference type="InterPro" id="IPR016181">
    <property type="entry name" value="Acyl_CoA_acyltransferase"/>
</dbReference>
<organism evidence="2 3">
    <name type="scientific">Mycolicibacterium crocinum</name>
    <dbReference type="NCBI Taxonomy" id="388459"/>
    <lineage>
        <taxon>Bacteria</taxon>
        <taxon>Bacillati</taxon>
        <taxon>Actinomycetota</taxon>
        <taxon>Actinomycetes</taxon>
        <taxon>Mycobacteriales</taxon>
        <taxon>Mycobacteriaceae</taxon>
        <taxon>Mycolicibacterium</taxon>
    </lineage>
</organism>
<protein>
    <submittedName>
        <fullName evidence="2">GNAT family N-acetyltransferase</fullName>
    </submittedName>
</protein>
<reference evidence="2" key="1">
    <citation type="submission" date="2022-08" db="EMBL/GenBank/DDBJ databases">
        <title>Whole genome sequencing of non-tuberculosis mycobacteria type-strains.</title>
        <authorList>
            <person name="Igarashi Y."/>
            <person name="Osugi A."/>
            <person name="Mitarai S."/>
        </authorList>
    </citation>
    <scope>NUCLEOTIDE SEQUENCE</scope>
    <source>
        <strain evidence="2">JCM 16369</strain>
    </source>
</reference>
<dbReference type="Gene3D" id="3.40.630.30">
    <property type="match status" value="1"/>
</dbReference>
<proteinExistence type="predicted"/>
<dbReference type="InterPro" id="IPR000182">
    <property type="entry name" value="GNAT_dom"/>
</dbReference>
<keyword evidence="3" id="KW-1185">Reference proteome</keyword>